<proteinExistence type="predicted"/>
<evidence type="ECO:0000313" key="2">
    <source>
        <dbReference type="Proteomes" id="UP000447434"/>
    </source>
</evidence>
<dbReference type="Proteomes" id="UP000447434">
    <property type="component" value="Chromosome 3"/>
</dbReference>
<comment type="caution">
    <text evidence="1">The sequence shown here is derived from an EMBL/GenBank/DDBJ whole genome shotgun (WGS) entry which is preliminary data.</text>
</comment>
<organism evidence="1 2">
    <name type="scientific">Lupinus albus</name>
    <name type="common">White lupine</name>
    <name type="synonym">Lupinus termis</name>
    <dbReference type="NCBI Taxonomy" id="3870"/>
    <lineage>
        <taxon>Eukaryota</taxon>
        <taxon>Viridiplantae</taxon>
        <taxon>Streptophyta</taxon>
        <taxon>Embryophyta</taxon>
        <taxon>Tracheophyta</taxon>
        <taxon>Spermatophyta</taxon>
        <taxon>Magnoliopsida</taxon>
        <taxon>eudicotyledons</taxon>
        <taxon>Gunneridae</taxon>
        <taxon>Pentapetalae</taxon>
        <taxon>rosids</taxon>
        <taxon>fabids</taxon>
        <taxon>Fabales</taxon>
        <taxon>Fabaceae</taxon>
        <taxon>Papilionoideae</taxon>
        <taxon>50 kb inversion clade</taxon>
        <taxon>genistoids sensu lato</taxon>
        <taxon>core genistoids</taxon>
        <taxon>Genisteae</taxon>
        <taxon>Lupinus</taxon>
    </lineage>
</organism>
<reference evidence="2" key="1">
    <citation type="journal article" date="2020" name="Nat. Commun.">
        <title>Genome sequence of the cluster root forming white lupin.</title>
        <authorList>
            <person name="Hufnagel B."/>
            <person name="Marques A."/>
            <person name="Soriano A."/>
            <person name="Marques L."/>
            <person name="Divol F."/>
            <person name="Doumas P."/>
            <person name="Sallet E."/>
            <person name="Mancinotti D."/>
            <person name="Carrere S."/>
            <person name="Marande W."/>
            <person name="Arribat S."/>
            <person name="Keller J."/>
            <person name="Huneau C."/>
            <person name="Blein T."/>
            <person name="Aime D."/>
            <person name="Laguerre M."/>
            <person name="Taylor J."/>
            <person name="Schubert V."/>
            <person name="Nelson M."/>
            <person name="Geu-Flores F."/>
            <person name="Crespi M."/>
            <person name="Gallardo-Guerrero K."/>
            <person name="Delaux P.-M."/>
            <person name="Salse J."/>
            <person name="Berges H."/>
            <person name="Guyot R."/>
            <person name="Gouzy J."/>
            <person name="Peret B."/>
        </authorList>
    </citation>
    <scope>NUCLEOTIDE SEQUENCE [LARGE SCALE GENOMIC DNA]</scope>
    <source>
        <strain evidence="2">cv. Amiga</strain>
    </source>
</reference>
<keyword evidence="2" id="KW-1185">Reference proteome</keyword>
<sequence length="51" mass="6162">MSNFMFGLHVITTMNSKFIKILKNYKSFIFRFLFYIEFKNVHGVGNQSMYE</sequence>
<name>A0A6A4QV50_LUPAL</name>
<gene>
    <name evidence="1" type="ORF">Lalb_Chr03g0036091</name>
</gene>
<dbReference type="AlphaFoldDB" id="A0A6A4QV50"/>
<protein>
    <submittedName>
        <fullName evidence="1">Uncharacterized protein</fullName>
    </submittedName>
</protein>
<accession>A0A6A4QV50</accession>
<dbReference type="EMBL" id="WOCE01000003">
    <property type="protein sequence ID" value="KAE9617507.1"/>
    <property type="molecule type" value="Genomic_DNA"/>
</dbReference>
<evidence type="ECO:0000313" key="1">
    <source>
        <dbReference type="EMBL" id="KAE9617507.1"/>
    </source>
</evidence>